<dbReference type="CDD" id="cd06445">
    <property type="entry name" value="ATase"/>
    <property type="match status" value="1"/>
</dbReference>
<dbReference type="PROSITE" id="PS00374">
    <property type="entry name" value="MGMT"/>
    <property type="match status" value="1"/>
</dbReference>
<dbReference type="Pfam" id="PF01035">
    <property type="entry name" value="DNA_binding_1"/>
    <property type="match status" value="1"/>
</dbReference>
<sequence length="189" mass="20278">MPTALRKDSRAMSIWTTVDSPLGSLTLVASDDGLTHVYFPTENPDLDAVPQPPLATAAARSACVPERVLCSATKQLIEYFGGARHHFDVQLALPTPPLSFRDRAHRALGLIPYGHRWSYAHLAQAAGSPRAVRAAGSACASNPLPIVVPCHRVVRADGLIGSYRGGAEAKAFLLEHEDHHAMMAQSGNR</sequence>
<dbReference type="Gene3D" id="1.10.10.10">
    <property type="entry name" value="Winged helix-like DNA-binding domain superfamily/Winged helix DNA-binding domain"/>
    <property type="match status" value="1"/>
</dbReference>
<dbReference type="PANTHER" id="PTHR10815">
    <property type="entry name" value="METHYLATED-DNA--PROTEIN-CYSTEINE METHYLTRANSFERASE"/>
    <property type="match status" value="1"/>
</dbReference>
<dbReference type="InterPro" id="IPR036388">
    <property type="entry name" value="WH-like_DNA-bd_sf"/>
</dbReference>
<dbReference type="SUPFAM" id="SSF46767">
    <property type="entry name" value="Methylated DNA-protein cysteine methyltransferase, C-terminal domain"/>
    <property type="match status" value="1"/>
</dbReference>
<dbReference type="NCBIfam" id="TIGR00589">
    <property type="entry name" value="ogt"/>
    <property type="match status" value="1"/>
</dbReference>
<evidence type="ECO:0000256" key="6">
    <source>
        <dbReference type="ARBA" id="ARBA00049348"/>
    </source>
</evidence>
<evidence type="ECO:0000259" key="8">
    <source>
        <dbReference type="Pfam" id="PF02870"/>
    </source>
</evidence>
<keyword evidence="5" id="KW-0234">DNA repair</keyword>
<feature type="domain" description="Methylated-DNA-[protein]-cysteine S-methyltransferase DNA binding" evidence="7">
    <location>
        <begin position="100"/>
        <end position="178"/>
    </location>
</feature>
<keyword evidence="3" id="KW-0808">Transferase</keyword>
<dbReference type="SUPFAM" id="SSF53155">
    <property type="entry name" value="Methylated DNA-protein cysteine methyltransferase domain"/>
    <property type="match status" value="1"/>
</dbReference>
<keyword evidence="4" id="KW-0227">DNA damage</keyword>
<reference evidence="9 10" key="1">
    <citation type="submission" date="2022-02" db="EMBL/GenBank/DDBJ databases">
        <title>Uncovering new skin microbiome diversity through culturing and metagenomics.</title>
        <authorList>
            <person name="Conlan S."/>
            <person name="Deming C."/>
            <person name="Nisc Comparative Sequencing Program N."/>
            <person name="Segre J.A."/>
        </authorList>
    </citation>
    <scope>NUCLEOTIDE SEQUENCE [LARGE SCALE GENOMIC DNA]</scope>
    <source>
        <strain evidence="9 10">ACRQV</strain>
    </source>
</reference>
<dbReference type="InterPro" id="IPR008332">
    <property type="entry name" value="MethylG_MeTrfase_N"/>
</dbReference>
<evidence type="ECO:0000256" key="3">
    <source>
        <dbReference type="ARBA" id="ARBA00022679"/>
    </source>
</evidence>
<evidence type="ECO:0000313" key="9">
    <source>
        <dbReference type="EMBL" id="MCG7276020.1"/>
    </source>
</evidence>
<evidence type="ECO:0000256" key="4">
    <source>
        <dbReference type="ARBA" id="ARBA00022763"/>
    </source>
</evidence>
<accession>A0ABS9PTH8</accession>
<keyword evidence="2" id="KW-0489">Methyltransferase</keyword>
<dbReference type="InterPro" id="IPR001497">
    <property type="entry name" value="MethylDNA_cys_MeTrfase_AS"/>
</dbReference>
<evidence type="ECO:0000313" key="10">
    <source>
        <dbReference type="Proteomes" id="UP001521911"/>
    </source>
</evidence>
<dbReference type="Pfam" id="PF02870">
    <property type="entry name" value="Methyltransf_1N"/>
    <property type="match status" value="1"/>
</dbReference>
<proteinExistence type="predicted"/>
<keyword evidence="10" id="KW-1185">Reference proteome</keyword>
<dbReference type="InterPro" id="IPR036217">
    <property type="entry name" value="MethylDNA_cys_MeTrfase_DNAb"/>
</dbReference>
<dbReference type="Proteomes" id="UP001521911">
    <property type="component" value="Unassembled WGS sequence"/>
</dbReference>
<comment type="catalytic activity">
    <reaction evidence="6">
        <text>a 6-O-methyl-2'-deoxyguanosine in DNA + L-cysteinyl-[protein] = S-methyl-L-cysteinyl-[protein] + a 2'-deoxyguanosine in DNA</text>
        <dbReference type="Rhea" id="RHEA:24000"/>
        <dbReference type="Rhea" id="RHEA-COMP:10131"/>
        <dbReference type="Rhea" id="RHEA-COMP:10132"/>
        <dbReference type="Rhea" id="RHEA-COMP:11367"/>
        <dbReference type="Rhea" id="RHEA-COMP:11368"/>
        <dbReference type="ChEBI" id="CHEBI:29950"/>
        <dbReference type="ChEBI" id="CHEBI:82612"/>
        <dbReference type="ChEBI" id="CHEBI:85445"/>
        <dbReference type="ChEBI" id="CHEBI:85448"/>
        <dbReference type="EC" id="2.1.1.63"/>
    </reaction>
</comment>
<organism evidence="9 10">
    <name type="scientific">Corynebacterium singulare</name>
    <dbReference type="NCBI Taxonomy" id="161899"/>
    <lineage>
        <taxon>Bacteria</taxon>
        <taxon>Bacillati</taxon>
        <taxon>Actinomycetota</taxon>
        <taxon>Actinomycetes</taxon>
        <taxon>Mycobacteriales</taxon>
        <taxon>Corynebacteriaceae</taxon>
        <taxon>Corynebacterium</taxon>
    </lineage>
</organism>
<protein>
    <submittedName>
        <fullName evidence="9">Methylated-DNA--[protein]-cysteine S-methyltransferase</fullName>
    </submittedName>
</protein>
<feature type="domain" description="Methylguanine DNA methyltransferase ribonuclease-like" evidence="8">
    <location>
        <begin position="15"/>
        <end position="93"/>
    </location>
</feature>
<comment type="catalytic activity">
    <reaction evidence="1">
        <text>a 4-O-methyl-thymidine in DNA + L-cysteinyl-[protein] = a thymidine in DNA + S-methyl-L-cysteinyl-[protein]</text>
        <dbReference type="Rhea" id="RHEA:53428"/>
        <dbReference type="Rhea" id="RHEA-COMP:10131"/>
        <dbReference type="Rhea" id="RHEA-COMP:10132"/>
        <dbReference type="Rhea" id="RHEA-COMP:13555"/>
        <dbReference type="Rhea" id="RHEA-COMP:13556"/>
        <dbReference type="ChEBI" id="CHEBI:29950"/>
        <dbReference type="ChEBI" id="CHEBI:82612"/>
        <dbReference type="ChEBI" id="CHEBI:137386"/>
        <dbReference type="ChEBI" id="CHEBI:137387"/>
        <dbReference type="EC" id="2.1.1.63"/>
    </reaction>
</comment>
<dbReference type="InterPro" id="IPR036631">
    <property type="entry name" value="MGMT_N_sf"/>
</dbReference>
<evidence type="ECO:0000256" key="2">
    <source>
        <dbReference type="ARBA" id="ARBA00022603"/>
    </source>
</evidence>
<dbReference type="RefSeq" id="WP_239179964.1">
    <property type="nucleotide sequence ID" value="NZ_JAKRDF010000005.1"/>
</dbReference>
<gene>
    <name evidence="9" type="ORF">MHK08_06000</name>
</gene>
<dbReference type="InterPro" id="IPR014048">
    <property type="entry name" value="MethylDNA_cys_MeTrfase_DNA-bd"/>
</dbReference>
<name>A0ABS9PTH8_9CORY</name>
<comment type="caution">
    <text evidence="9">The sequence shown here is derived from an EMBL/GenBank/DDBJ whole genome shotgun (WGS) entry which is preliminary data.</text>
</comment>
<dbReference type="Gene3D" id="3.30.160.70">
    <property type="entry name" value="Methylated DNA-protein cysteine methyltransferase domain"/>
    <property type="match status" value="1"/>
</dbReference>
<dbReference type="PANTHER" id="PTHR10815:SF13">
    <property type="entry name" value="METHYLATED-DNA--PROTEIN-CYSTEINE METHYLTRANSFERASE"/>
    <property type="match status" value="1"/>
</dbReference>
<dbReference type="EMBL" id="JAKRDF010000005">
    <property type="protein sequence ID" value="MCG7276020.1"/>
    <property type="molecule type" value="Genomic_DNA"/>
</dbReference>
<evidence type="ECO:0000256" key="1">
    <source>
        <dbReference type="ARBA" id="ARBA00001286"/>
    </source>
</evidence>
<evidence type="ECO:0000256" key="5">
    <source>
        <dbReference type="ARBA" id="ARBA00023204"/>
    </source>
</evidence>
<evidence type="ECO:0000259" key="7">
    <source>
        <dbReference type="Pfam" id="PF01035"/>
    </source>
</evidence>